<feature type="transmembrane region" description="Helical" evidence="2">
    <location>
        <begin position="361"/>
        <end position="378"/>
    </location>
</feature>
<evidence type="ECO:0000256" key="3">
    <source>
        <dbReference type="SAM" id="SignalP"/>
    </source>
</evidence>
<keyword evidence="5" id="KW-1185">Reference proteome</keyword>
<evidence type="ECO:0000313" key="5">
    <source>
        <dbReference type="Proteomes" id="UP000502706"/>
    </source>
</evidence>
<evidence type="ECO:0008006" key="6">
    <source>
        <dbReference type="Google" id="ProtNLM"/>
    </source>
</evidence>
<sequence>MRTPAPPQTLLFSALVFVLLLALGAALAPPAVAQEDEETQPGSMGGTDLPQNGGSSLPGDDGGGGLGIPGSTTPSEEMADPGDDPGTLESTTAPGEDGLGGPDTTSDEEREEEDRPSLRDFISDPVGSAVKMFVAMLDWMYEEAVGKGLQEIRMSLAKSAFGLPPPSGPLVEGYEQIADLVRPVVLIAILLLGISMMMQSARYDVAYATQSALPEIAFTAFLLVFFPTLMKMVCDVSGLLASGLIGEANIDQAAANVMGDMFLTVGPNAGVLYVVAAVAMLVVGFMVMLVCLLKNVFFAILFVIGPLAIVLRVIPGLRDVSGAWFRGIVACAAIPILYSVEIMVGSWIVSAPEILMQEAGDNGVFGALAGVCVLWVMWKTPFKVLGWAFASYSGPKTGKGAIASVVKTVVVKSVTKGIG</sequence>
<feature type="transmembrane region" description="Helical" evidence="2">
    <location>
        <begin position="270"/>
        <end position="289"/>
    </location>
</feature>
<feature type="region of interest" description="Disordered" evidence="1">
    <location>
        <begin position="32"/>
        <end position="122"/>
    </location>
</feature>
<feature type="transmembrane region" description="Helical" evidence="2">
    <location>
        <begin position="296"/>
        <end position="317"/>
    </location>
</feature>
<dbReference type="EMBL" id="CP045122">
    <property type="protein sequence ID" value="QIN81155.1"/>
    <property type="molecule type" value="Genomic_DNA"/>
</dbReference>
<keyword evidence="2" id="KW-1133">Transmembrane helix</keyword>
<name>A0A6G8Q3X1_9ACTN</name>
<dbReference type="RefSeq" id="WP_166398869.1">
    <property type="nucleotide sequence ID" value="NZ_CP045122.1"/>
</dbReference>
<accession>A0A6G8Q3X1</accession>
<feature type="transmembrane region" description="Helical" evidence="2">
    <location>
        <begin position="212"/>
        <end position="230"/>
    </location>
</feature>
<evidence type="ECO:0000256" key="1">
    <source>
        <dbReference type="SAM" id="MobiDB-lite"/>
    </source>
</evidence>
<dbReference type="KEGG" id="rmar:GBA65_22235"/>
<feature type="chain" id="PRO_5026295238" description="TrbL/VirB6 plasmid conjugal transfer protein" evidence="3">
    <location>
        <begin position="34"/>
        <end position="419"/>
    </location>
</feature>
<reference evidence="4 5" key="1">
    <citation type="submission" date="2019-10" db="EMBL/GenBank/DDBJ databases">
        <title>Rubrobacter sp nov SCSIO 52915 isolated from a deep-sea sediment in the South China Sea.</title>
        <authorList>
            <person name="Chen R.W."/>
        </authorList>
    </citation>
    <scope>NUCLEOTIDE SEQUENCE [LARGE SCALE GENOMIC DNA]</scope>
    <source>
        <strain evidence="4 5">SCSIO 52915</strain>
        <plasmid evidence="4 5">unnamed1</plasmid>
    </source>
</reference>
<feature type="transmembrane region" description="Helical" evidence="2">
    <location>
        <begin position="323"/>
        <end position="349"/>
    </location>
</feature>
<keyword evidence="2" id="KW-0472">Membrane</keyword>
<dbReference type="Proteomes" id="UP000502706">
    <property type="component" value="Plasmid unnamed1"/>
</dbReference>
<gene>
    <name evidence="4" type="ORF">GBA65_22235</name>
</gene>
<feature type="signal peptide" evidence="3">
    <location>
        <begin position="1"/>
        <end position="33"/>
    </location>
</feature>
<keyword evidence="4" id="KW-0614">Plasmid</keyword>
<feature type="transmembrane region" description="Helical" evidence="2">
    <location>
        <begin position="180"/>
        <end position="200"/>
    </location>
</feature>
<proteinExistence type="predicted"/>
<evidence type="ECO:0000313" key="4">
    <source>
        <dbReference type="EMBL" id="QIN81155.1"/>
    </source>
</evidence>
<feature type="compositionally biased region" description="Basic and acidic residues" evidence="1">
    <location>
        <begin position="113"/>
        <end position="122"/>
    </location>
</feature>
<organism evidence="4 5">
    <name type="scientific">Rubrobacter marinus</name>
    <dbReference type="NCBI Taxonomy" id="2653852"/>
    <lineage>
        <taxon>Bacteria</taxon>
        <taxon>Bacillati</taxon>
        <taxon>Actinomycetota</taxon>
        <taxon>Rubrobacteria</taxon>
        <taxon>Rubrobacterales</taxon>
        <taxon>Rubrobacteraceae</taxon>
        <taxon>Rubrobacter</taxon>
    </lineage>
</organism>
<keyword evidence="2" id="KW-0812">Transmembrane</keyword>
<evidence type="ECO:0000256" key="2">
    <source>
        <dbReference type="SAM" id="Phobius"/>
    </source>
</evidence>
<geneLocation type="plasmid" evidence="4 5">
    <name>unnamed1</name>
</geneLocation>
<dbReference type="AlphaFoldDB" id="A0A6G8Q3X1"/>
<keyword evidence="3" id="KW-0732">Signal</keyword>
<protein>
    <recommendedName>
        <fullName evidence="6">TrbL/VirB6 plasmid conjugal transfer protein</fullName>
    </recommendedName>
</protein>